<feature type="compositionally biased region" description="Low complexity" evidence="8">
    <location>
        <begin position="284"/>
        <end position="295"/>
    </location>
</feature>
<feature type="domain" description="Transforming acidic coiled-coil-containing protein C-terminal" evidence="9">
    <location>
        <begin position="624"/>
        <end position="810"/>
    </location>
</feature>
<dbReference type="EMBL" id="JH881175">
    <property type="protein sequence ID" value="ELR55985.1"/>
    <property type="molecule type" value="Genomic_DNA"/>
</dbReference>
<dbReference type="GO" id="GO:0005856">
    <property type="term" value="C:cytoskeleton"/>
    <property type="evidence" value="ECO:0007669"/>
    <property type="project" value="UniProtKB-SubCell"/>
</dbReference>
<feature type="region of interest" description="Disordered" evidence="8">
    <location>
        <begin position="102"/>
        <end position="475"/>
    </location>
</feature>
<dbReference type="STRING" id="72004.ENSBMUP00000028521"/>
<name>L8IHG5_9CETA</name>
<keyword evidence="4" id="KW-0597">Phosphoprotein</keyword>
<dbReference type="Gene3D" id="1.20.5.1700">
    <property type="match status" value="1"/>
</dbReference>
<dbReference type="FunFam" id="1.20.5.1700:FF:000001">
    <property type="entry name" value="Transforming acidic coiled-coil-containing protein 1 isoform 2"/>
    <property type="match status" value="1"/>
</dbReference>
<feature type="compositionally biased region" description="Pro residues" evidence="8">
    <location>
        <begin position="441"/>
        <end position="455"/>
    </location>
</feature>
<dbReference type="Pfam" id="PF25777">
    <property type="entry name" value="Aurora-A_bind_TACC3"/>
    <property type="match status" value="1"/>
</dbReference>
<dbReference type="PANTHER" id="PTHR13924:SF4">
    <property type="entry name" value="TRANSFORMING ACIDIC COILED-COIL-CONTAINING PROTEIN 3"/>
    <property type="match status" value="1"/>
</dbReference>
<proteinExistence type="inferred from homology"/>
<evidence type="ECO:0000256" key="1">
    <source>
        <dbReference type="ARBA" id="ARBA00004245"/>
    </source>
</evidence>
<dbReference type="InterPro" id="IPR057663">
    <property type="entry name" value="TACC3_Aurora-A_bind"/>
</dbReference>
<feature type="region of interest" description="Disordered" evidence="8">
    <location>
        <begin position="510"/>
        <end position="577"/>
    </location>
</feature>
<reference evidence="10 11" key="1">
    <citation type="journal article" date="2012" name="Nat. Genet.">
        <title>The yak genome and adaptation to life at high altitude.</title>
        <authorList>
            <person name="Qiu Q."/>
            <person name="Zhang G."/>
            <person name="Ma T."/>
            <person name="Qian W."/>
            <person name="Wang J."/>
            <person name="Ye Z."/>
            <person name="Cao C."/>
            <person name="Hu Q."/>
            <person name="Kim J."/>
            <person name="Larkin D.M."/>
            <person name="Auvil L."/>
            <person name="Capitanu B."/>
            <person name="Ma J."/>
            <person name="Lewin H.A."/>
            <person name="Qian X."/>
            <person name="Lang Y."/>
            <person name="Zhou R."/>
            <person name="Wang L."/>
            <person name="Wang K."/>
            <person name="Xia J."/>
            <person name="Liao S."/>
            <person name="Pan S."/>
            <person name="Lu X."/>
            <person name="Hou H."/>
            <person name="Wang Y."/>
            <person name="Zang X."/>
            <person name="Yin Y."/>
            <person name="Ma H."/>
            <person name="Zhang J."/>
            <person name="Wang Z."/>
            <person name="Zhang Y."/>
            <person name="Zhang D."/>
            <person name="Yonezawa T."/>
            <person name="Hasegawa M."/>
            <person name="Zhong Y."/>
            <person name="Liu W."/>
            <person name="Zhang Y."/>
            <person name="Huang Z."/>
            <person name="Zhang S."/>
            <person name="Long R."/>
            <person name="Yang H."/>
            <person name="Wang J."/>
            <person name="Lenstra J.A."/>
            <person name="Cooper D.N."/>
            <person name="Wu Y."/>
            <person name="Wang J."/>
            <person name="Shi P."/>
            <person name="Wang J."/>
            <person name="Liu J."/>
        </authorList>
    </citation>
    <scope>NUCLEOTIDE SEQUENCE [LARGE SCALE GENOMIC DNA]</scope>
    <source>
        <strain evidence="11">yakQH1</strain>
    </source>
</reference>
<keyword evidence="5 7" id="KW-0175">Coiled coil</keyword>
<feature type="compositionally biased region" description="Pro residues" evidence="8">
    <location>
        <begin position="230"/>
        <end position="246"/>
    </location>
</feature>
<evidence type="ECO:0000259" key="9">
    <source>
        <dbReference type="Pfam" id="PF05010"/>
    </source>
</evidence>
<dbReference type="InterPro" id="IPR007707">
    <property type="entry name" value="TACC_C"/>
</dbReference>
<evidence type="ECO:0000313" key="11">
    <source>
        <dbReference type="Proteomes" id="UP000011080"/>
    </source>
</evidence>
<feature type="compositionally biased region" description="Polar residues" evidence="8">
    <location>
        <begin position="387"/>
        <end position="403"/>
    </location>
</feature>
<accession>L8IHG5</accession>
<sequence>MSLHLFSDENVTGDKSRENCDFLFSPPELTGRASVLRLSQKENVPPKSTAKTVKVTFQTPLRDPQTYRILSPSVGSKLEACFVLGDPVELENCHQVCTQKENQQFTKETDTKTTHGILQKPVPVNTEPPSEDMRPVSEDQPPGGPPSAPLVSLGPSSSSQIPESVENPEASRGPAPGSPECAREEHVHPWPSEESMPLGPMAPEQPSGVVSQDTAEDPLSATGGDSEGVPGPPARPASPCGAPPGEKPLVDLPGAAPVGSMGATSREDTALTGPGEAAGATHPGAQGEEACGQAASSLRSGPVRLEFDFSDATGKRSPPLRKRGKALGLKPPSRRPEARPGKATLEAGKGCELTLRGSDGPSWDKPDAPDCNPAADSGEARPLEHPQSGQATEALSLSRQACSDDTPGTRAPARTPGAAGEVWAQPPRSLGGSAPLSSPSSEPPTAPTNPTPPTERGPEPTLDLNGEQFRDPAEVLGAGAELDYLEQFGAPSFKESALRKQSLYLNFDPLLQDSPQGLTPSSSGRPRGLPVPSAGPLASEESPGLMQTAGGFSLGLRARSVDRPSSGSPPEAQLLDPDLHSLCPGGPAAGCPVSAPTCVTEPMGEGLHRPRGAPPSLLTGRVTTQVEATQKENEVLRGKCAALQERLLEMGKIMDSFEGTVYQVMEESQKQKELTKAEMQKVLKEKAQLTADLHSMEKSFSDLFKRFEKQKEVIEGYRTNEESLKKCVEDYIERVEKEAQKYQALKAQAEEKLRQASEEIAQVRSKAQTDALALQAVLRKEQMRVHSLEKVVEQKTKENDELTRICDDLISKMKRI</sequence>
<comment type="subcellular location">
    <subcellularLocation>
        <location evidence="1">Cytoplasm</location>
        <location evidence="1">Cytoskeleton</location>
    </subcellularLocation>
</comment>
<dbReference type="AlphaFoldDB" id="L8IHG5"/>
<dbReference type="GO" id="GO:0005737">
    <property type="term" value="C:cytoplasm"/>
    <property type="evidence" value="ECO:0007669"/>
    <property type="project" value="TreeGrafter"/>
</dbReference>
<evidence type="ECO:0000256" key="8">
    <source>
        <dbReference type="SAM" id="MobiDB-lite"/>
    </source>
</evidence>
<dbReference type="GO" id="GO:0007052">
    <property type="term" value="P:mitotic spindle organization"/>
    <property type="evidence" value="ECO:0007669"/>
    <property type="project" value="InterPro"/>
</dbReference>
<dbReference type="InterPro" id="IPR039915">
    <property type="entry name" value="TACC"/>
</dbReference>
<evidence type="ECO:0000313" key="10">
    <source>
        <dbReference type="EMBL" id="ELR55985.1"/>
    </source>
</evidence>
<feature type="compositionally biased region" description="Polar residues" evidence="8">
    <location>
        <begin position="513"/>
        <end position="524"/>
    </location>
</feature>
<organism evidence="10 11">
    <name type="scientific">Bos mutus</name>
    <name type="common">wild yak</name>
    <dbReference type="NCBI Taxonomy" id="72004"/>
    <lineage>
        <taxon>Eukaryota</taxon>
        <taxon>Metazoa</taxon>
        <taxon>Chordata</taxon>
        <taxon>Craniata</taxon>
        <taxon>Vertebrata</taxon>
        <taxon>Euteleostomi</taxon>
        <taxon>Mammalia</taxon>
        <taxon>Eutheria</taxon>
        <taxon>Laurasiatheria</taxon>
        <taxon>Artiodactyla</taxon>
        <taxon>Ruminantia</taxon>
        <taxon>Pecora</taxon>
        <taxon>Bovidae</taxon>
        <taxon>Bovinae</taxon>
        <taxon>Bos</taxon>
    </lineage>
</organism>
<evidence type="ECO:0000256" key="6">
    <source>
        <dbReference type="ARBA" id="ARBA00023212"/>
    </source>
</evidence>
<evidence type="ECO:0000256" key="4">
    <source>
        <dbReference type="ARBA" id="ARBA00022553"/>
    </source>
</evidence>
<keyword evidence="3" id="KW-0963">Cytoplasm</keyword>
<keyword evidence="6" id="KW-0206">Cytoskeleton</keyword>
<dbReference type="GO" id="GO:0007097">
    <property type="term" value="P:nuclear migration"/>
    <property type="evidence" value="ECO:0007669"/>
    <property type="project" value="TreeGrafter"/>
</dbReference>
<dbReference type="GO" id="GO:0021987">
    <property type="term" value="P:cerebral cortex development"/>
    <property type="evidence" value="ECO:0007669"/>
    <property type="project" value="TreeGrafter"/>
</dbReference>
<evidence type="ECO:0000256" key="7">
    <source>
        <dbReference type="SAM" id="Coils"/>
    </source>
</evidence>
<evidence type="ECO:0000256" key="5">
    <source>
        <dbReference type="ARBA" id="ARBA00023054"/>
    </source>
</evidence>
<feature type="coiled-coil region" evidence="7">
    <location>
        <begin position="725"/>
        <end position="812"/>
    </location>
</feature>
<evidence type="ECO:0000256" key="2">
    <source>
        <dbReference type="ARBA" id="ARBA00009423"/>
    </source>
</evidence>
<protein>
    <submittedName>
        <fullName evidence="10">Transforming acidic coiled-coil-containing protein 3</fullName>
    </submittedName>
</protein>
<dbReference type="Pfam" id="PF05010">
    <property type="entry name" value="TACC_C"/>
    <property type="match status" value="1"/>
</dbReference>
<gene>
    <name evidence="10" type="ORF">M91_07419</name>
</gene>
<comment type="similarity">
    <text evidence="2">Belongs to the TACC family.</text>
</comment>
<feature type="coiled-coil region" evidence="7">
    <location>
        <begin position="626"/>
        <end position="699"/>
    </location>
</feature>
<evidence type="ECO:0000256" key="3">
    <source>
        <dbReference type="ARBA" id="ARBA00022490"/>
    </source>
</evidence>
<dbReference type="Proteomes" id="UP000011080">
    <property type="component" value="Unassembled WGS sequence"/>
</dbReference>
<feature type="compositionally biased region" description="Low complexity" evidence="8">
    <location>
        <begin position="426"/>
        <end position="440"/>
    </location>
</feature>
<dbReference type="PANTHER" id="PTHR13924">
    <property type="entry name" value="TRANSFORMING ACIDIC COILED-COIL CONTAINING PROTEIN 1/2"/>
    <property type="match status" value="1"/>
</dbReference>